<keyword evidence="2" id="KW-1185">Reference proteome</keyword>
<evidence type="ECO:0000313" key="2">
    <source>
        <dbReference type="Proteomes" id="UP000828941"/>
    </source>
</evidence>
<gene>
    <name evidence="1" type="ORF">L6164_023669</name>
</gene>
<accession>A0ACB9MMG4</accession>
<organism evidence="1 2">
    <name type="scientific">Bauhinia variegata</name>
    <name type="common">Purple orchid tree</name>
    <name type="synonym">Phanera variegata</name>
    <dbReference type="NCBI Taxonomy" id="167791"/>
    <lineage>
        <taxon>Eukaryota</taxon>
        <taxon>Viridiplantae</taxon>
        <taxon>Streptophyta</taxon>
        <taxon>Embryophyta</taxon>
        <taxon>Tracheophyta</taxon>
        <taxon>Spermatophyta</taxon>
        <taxon>Magnoliopsida</taxon>
        <taxon>eudicotyledons</taxon>
        <taxon>Gunneridae</taxon>
        <taxon>Pentapetalae</taxon>
        <taxon>rosids</taxon>
        <taxon>fabids</taxon>
        <taxon>Fabales</taxon>
        <taxon>Fabaceae</taxon>
        <taxon>Cercidoideae</taxon>
        <taxon>Cercideae</taxon>
        <taxon>Bauhiniinae</taxon>
        <taxon>Bauhinia</taxon>
    </lineage>
</organism>
<proteinExistence type="predicted"/>
<dbReference type="EMBL" id="CM039434">
    <property type="protein sequence ID" value="KAI4324106.1"/>
    <property type="molecule type" value="Genomic_DNA"/>
</dbReference>
<evidence type="ECO:0000313" key="1">
    <source>
        <dbReference type="EMBL" id="KAI4324106.1"/>
    </source>
</evidence>
<dbReference type="Proteomes" id="UP000828941">
    <property type="component" value="Chromosome 9"/>
</dbReference>
<comment type="caution">
    <text evidence="1">The sequence shown here is derived from an EMBL/GenBank/DDBJ whole genome shotgun (WGS) entry which is preliminary data.</text>
</comment>
<protein>
    <submittedName>
        <fullName evidence="1">Uncharacterized protein</fullName>
    </submittedName>
</protein>
<name>A0ACB9MMG4_BAUVA</name>
<reference evidence="1 2" key="1">
    <citation type="journal article" date="2022" name="DNA Res.">
        <title>Chromosomal-level genome assembly of the orchid tree Bauhinia variegata (Leguminosae; Cercidoideae) supports the allotetraploid origin hypothesis of Bauhinia.</title>
        <authorList>
            <person name="Zhong Y."/>
            <person name="Chen Y."/>
            <person name="Zheng D."/>
            <person name="Pang J."/>
            <person name="Liu Y."/>
            <person name="Luo S."/>
            <person name="Meng S."/>
            <person name="Qian L."/>
            <person name="Wei D."/>
            <person name="Dai S."/>
            <person name="Zhou R."/>
        </authorList>
    </citation>
    <scope>NUCLEOTIDE SEQUENCE [LARGE SCALE GENOMIC DNA]</scope>
    <source>
        <strain evidence="1">BV-YZ2020</strain>
    </source>
</reference>
<sequence length="773" mass="85983">MAFLFNHTSFRYLCIISFYFLASFLTINSLSTVSISETSNRTLICALQGQSYPRAHFLNCTSFPSSSIQIPLNPNTRFSEIVGGNGFLCALTPKSSSSESVMVCWRFNEVASNVTYKRIYHGPLIKNLDSSYSHLCGLERVTNRLKCWQWPRFNQRMDLRFSSIAVGEDFVCGILEWGNIACMTRNGSVIGNEPKGNYTVIGAASRYACAISVDGRLDCWGNMSGQIPQEKFSSLALGENRSCALGLDRRVICWGWGAENNFSMPQSLQGTKFLAIEAKKRVFCGILYDDYSLQCWGSEIINPNHTVFDNVLPGPCRNQDQCPCEAIPGSARFCDQGVICKPCDNDTLTGPAPCQNENNGWSKKMVVFVVVGCVGSICWLLIVAFLLYQYCKDRVCRVHNSGRLDETADAANLPEVPQAQPVPAVLEKRLSHIISMGNGGGHLEEFPLKLLQQVTNNFSDEHKIGTGSFGSVYHATLEDGKEIAIKRAEISSTSQSYAILGGTNRQEDKDSAFVNELESLSRLNHKNLVRLLGFFEDSSERILVYEYMNNGSLIDHLHNDKLPNHDSPLMSWIGRIKVALDAARGIQYLHEYATPPIIHRDIKSSNILLDAKFTAKVSDFGLSQMGSEDKESHLSLHAVGTFGYMDPEYYRLQYLTTKSDIYSFGVVLLELLTGNKAIHKNEKGVPRNLVDFMVPYIVHAEIHRVLDPRIPPPTPYEIEAVAYVGYLAGDCVRLEGRERPTMSIIVNNLEKALAACVAQPVVLSRSTTDSSAY</sequence>